<dbReference type="InterPro" id="IPR047196">
    <property type="entry name" value="YidC_ALB_C"/>
</dbReference>
<dbReference type="PRINTS" id="PR00701">
    <property type="entry name" value="60KDINNERMP"/>
</dbReference>
<feature type="region of interest" description="Disordered" evidence="14">
    <location>
        <begin position="134"/>
        <end position="158"/>
    </location>
</feature>
<evidence type="ECO:0000256" key="2">
    <source>
        <dbReference type="ARBA" id="ARBA00010527"/>
    </source>
</evidence>
<feature type="domain" description="Membrane insertase YidC N-terminal" evidence="16">
    <location>
        <begin position="83"/>
        <end position="358"/>
    </location>
</feature>
<dbReference type="InterPro" id="IPR028053">
    <property type="entry name" value="Membr_insert_YidC_N"/>
</dbReference>
<organism evidence="17 18">
    <name type="scientific">Aestuariirhabdus litorea</name>
    <dbReference type="NCBI Taxonomy" id="2528527"/>
    <lineage>
        <taxon>Bacteria</taxon>
        <taxon>Pseudomonadati</taxon>
        <taxon>Pseudomonadota</taxon>
        <taxon>Gammaproteobacteria</taxon>
        <taxon>Oceanospirillales</taxon>
        <taxon>Aestuariirhabdaceae</taxon>
        <taxon>Aestuariirhabdus</taxon>
    </lineage>
</organism>
<evidence type="ECO:0000256" key="3">
    <source>
        <dbReference type="ARBA" id="ARBA00015325"/>
    </source>
</evidence>
<keyword evidence="6 13" id="KW-0812">Transmembrane</keyword>
<dbReference type="GO" id="GO:0051205">
    <property type="term" value="P:protein insertion into membrane"/>
    <property type="evidence" value="ECO:0007669"/>
    <property type="project" value="TreeGrafter"/>
</dbReference>
<evidence type="ECO:0000256" key="12">
    <source>
        <dbReference type="ARBA" id="ARBA00033342"/>
    </source>
</evidence>
<protein>
    <recommendedName>
        <fullName evidence="3 13">Membrane protein insertase YidC</fullName>
    </recommendedName>
    <alternativeName>
        <fullName evidence="12 13">Foldase YidC</fullName>
    </alternativeName>
    <alternativeName>
        <fullName evidence="11 13">Membrane integrase YidC</fullName>
    </alternativeName>
    <alternativeName>
        <fullName evidence="13">Membrane protein YidC</fullName>
    </alternativeName>
</protein>
<dbReference type="CDD" id="cd20070">
    <property type="entry name" value="5TM_YidC_Alb3"/>
    <property type="match status" value="1"/>
</dbReference>
<dbReference type="GO" id="GO:0015031">
    <property type="term" value="P:protein transport"/>
    <property type="evidence" value="ECO:0007669"/>
    <property type="project" value="UniProtKB-KW"/>
</dbReference>
<evidence type="ECO:0000256" key="1">
    <source>
        <dbReference type="ARBA" id="ARBA00004429"/>
    </source>
</evidence>
<feature type="region of interest" description="Disordered" evidence="14">
    <location>
        <begin position="31"/>
        <end position="74"/>
    </location>
</feature>
<dbReference type="NCBIfam" id="TIGR03593">
    <property type="entry name" value="yidC_nterm"/>
    <property type="match status" value="1"/>
</dbReference>
<keyword evidence="7 13" id="KW-0653">Protein transport</keyword>
<dbReference type="GO" id="GO:0005886">
    <property type="term" value="C:plasma membrane"/>
    <property type="evidence" value="ECO:0007669"/>
    <property type="project" value="UniProtKB-SubCell"/>
</dbReference>
<evidence type="ECO:0000256" key="7">
    <source>
        <dbReference type="ARBA" id="ARBA00022927"/>
    </source>
</evidence>
<evidence type="ECO:0000256" key="10">
    <source>
        <dbReference type="ARBA" id="ARBA00023186"/>
    </source>
</evidence>
<comment type="subunit">
    <text evidence="13">Interacts with the Sec translocase complex via SecD. Specifically interacts with transmembrane segments of nascent integral membrane proteins during membrane integration.</text>
</comment>
<keyword evidence="10 13" id="KW-0143">Chaperone</keyword>
<evidence type="ECO:0000259" key="15">
    <source>
        <dbReference type="Pfam" id="PF02096"/>
    </source>
</evidence>
<evidence type="ECO:0000313" key="17">
    <source>
        <dbReference type="EMBL" id="RRJ82615.1"/>
    </source>
</evidence>
<evidence type="ECO:0000256" key="9">
    <source>
        <dbReference type="ARBA" id="ARBA00023136"/>
    </source>
</evidence>
<dbReference type="PANTHER" id="PTHR12428:SF65">
    <property type="entry name" value="CYTOCHROME C OXIDASE ASSEMBLY PROTEIN COX18, MITOCHONDRIAL"/>
    <property type="match status" value="1"/>
</dbReference>
<feature type="domain" description="Membrane insertase YidC/Oxa/ALB C-terminal" evidence="15">
    <location>
        <begin position="370"/>
        <end position="548"/>
    </location>
</feature>
<reference evidence="17 18" key="2">
    <citation type="submission" date="2018-12" db="EMBL/GenBank/DDBJ databases">
        <title>Simiduia agarivorans gen. nov., sp. nov., a marine, agarolytic bacterium isolated from shallow coastal water from Keelung, Taiwan.</title>
        <authorList>
            <person name="Shieh W.Y."/>
        </authorList>
    </citation>
    <scope>NUCLEOTIDE SEQUENCE [LARGE SCALE GENOMIC DNA]</scope>
    <source>
        <strain evidence="17 18">GTF-13</strain>
    </source>
</reference>
<dbReference type="HAMAP" id="MF_01810">
    <property type="entry name" value="YidC_type1"/>
    <property type="match status" value="1"/>
</dbReference>
<dbReference type="Pfam" id="PF14849">
    <property type="entry name" value="YidC_periplas"/>
    <property type="match status" value="1"/>
</dbReference>
<dbReference type="Proteomes" id="UP000280792">
    <property type="component" value="Unassembled WGS sequence"/>
</dbReference>
<dbReference type="InterPro" id="IPR028055">
    <property type="entry name" value="YidC/Oxa/ALB_C"/>
</dbReference>
<gene>
    <name evidence="13 17" type="primary">yidC</name>
    <name evidence="17" type="ORF">D0544_12175</name>
</gene>
<dbReference type="PRINTS" id="PR01900">
    <property type="entry name" value="YIDCPROTEIN"/>
</dbReference>
<feature type="transmembrane region" description="Helical" evidence="13">
    <location>
        <begin position="515"/>
        <end position="534"/>
    </location>
</feature>
<dbReference type="Pfam" id="PF02096">
    <property type="entry name" value="60KD_IMP"/>
    <property type="match status" value="1"/>
</dbReference>
<evidence type="ECO:0000256" key="14">
    <source>
        <dbReference type="SAM" id="MobiDB-lite"/>
    </source>
</evidence>
<evidence type="ECO:0000256" key="4">
    <source>
        <dbReference type="ARBA" id="ARBA00022448"/>
    </source>
</evidence>
<dbReference type="NCBIfam" id="NF002352">
    <property type="entry name" value="PRK01318.1-3"/>
    <property type="match status" value="1"/>
</dbReference>
<reference evidence="17 18" key="1">
    <citation type="submission" date="2018-08" db="EMBL/GenBank/DDBJ databases">
        <authorList>
            <person name="Khan S.A."/>
        </authorList>
    </citation>
    <scope>NUCLEOTIDE SEQUENCE [LARGE SCALE GENOMIC DNA]</scope>
    <source>
        <strain evidence="17 18">GTF-13</strain>
    </source>
</reference>
<dbReference type="CDD" id="cd19961">
    <property type="entry name" value="EcYidC-like_peri"/>
    <property type="match status" value="1"/>
</dbReference>
<evidence type="ECO:0000259" key="16">
    <source>
        <dbReference type="Pfam" id="PF14849"/>
    </source>
</evidence>
<feature type="transmembrane region" description="Helical" evidence="13">
    <location>
        <begin position="6"/>
        <end position="23"/>
    </location>
</feature>
<dbReference type="Gene3D" id="2.70.98.90">
    <property type="match status" value="1"/>
</dbReference>
<feature type="transmembrane region" description="Helical" evidence="13">
    <location>
        <begin position="370"/>
        <end position="391"/>
    </location>
</feature>
<feature type="compositionally biased region" description="Polar residues" evidence="14">
    <location>
        <begin position="31"/>
        <end position="42"/>
    </location>
</feature>
<proteinExistence type="inferred from homology"/>
<feature type="transmembrane region" description="Helical" evidence="13">
    <location>
        <begin position="433"/>
        <end position="457"/>
    </location>
</feature>
<accession>A0A3P3VIQ8</accession>
<dbReference type="AlphaFoldDB" id="A0A3P3VIQ8"/>
<dbReference type="InterPro" id="IPR019998">
    <property type="entry name" value="Membr_insert_YidC"/>
</dbReference>
<dbReference type="EMBL" id="QWEZ01000002">
    <property type="protein sequence ID" value="RRJ82615.1"/>
    <property type="molecule type" value="Genomic_DNA"/>
</dbReference>
<comment type="subcellular location">
    <subcellularLocation>
        <location evidence="1">Cell inner membrane</location>
        <topology evidence="1">Multi-pass membrane protein</topology>
    </subcellularLocation>
    <subcellularLocation>
        <location evidence="13">Cell membrane</location>
        <topology evidence="13">Multi-pass membrane protein</topology>
    </subcellularLocation>
</comment>
<name>A0A3P3VIQ8_9GAMM</name>
<evidence type="ECO:0000256" key="5">
    <source>
        <dbReference type="ARBA" id="ARBA00022475"/>
    </source>
</evidence>
<feature type="compositionally biased region" description="Low complexity" evidence="14">
    <location>
        <begin position="58"/>
        <end position="73"/>
    </location>
</feature>
<dbReference type="PANTHER" id="PTHR12428">
    <property type="entry name" value="OXA1"/>
    <property type="match status" value="1"/>
</dbReference>
<keyword evidence="5 13" id="KW-1003">Cell membrane</keyword>
<dbReference type="NCBIfam" id="TIGR03592">
    <property type="entry name" value="yidC_oxa1_cterm"/>
    <property type="match status" value="1"/>
</dbReference>
<keyword evidence="8 13" id="KW-1133">Transmembrane helix</keyword>
<sequence>MDLQRTILVVALAVVGYLLILQWNNDYNQPSNAPAESTTLSSPALPASAKQPSANSSDAPQAMDAATPAAPVDQPKAATGQLVTLTSDVLEIEIDPRGGDIVKTALLAYPRHKETPDQPFVLLERTQQRTFVAQSGLTGRDGPDRNGHPLYSSEKTSYSLEEGQDSLVVDLTLVEDGVTITKRYTLTRGQYDIEVEHLVDNGTDRNWQANFYAQLKRDSSGDPSNQGSATSFSTYIGAAVRTADEPYHKLSFDDFSSKPFKETLTGGYAAILQHYFVAAWVPDANSSHTYQTRTASSGDNIIGLVDGAMVLEPGQKGSVSAKLYAGPKLQDRLEALSPGLELTVDYGILWFIAQPLFVILTFIHSFVGNWGWAIILLTVMVKAVFYPLSAASYRSMANMRRVSPMLAKLKEQFGDDRQKMSQAMMELYRKEKINPLGGCLPILVQMPVFIALYWTLLESVELRQAPFMLWIDDLSQMDPYFILPLIMGASMFVQQQLNPTPPDPIQARVMKMMPVIFTFFFLWFPSGLVIYWVVNNLLSILQQWMITRQIEAQAAAR</sequence>
<comment type="caution">
    <text evidence="17">The sequence shown here is derived from an EMBL/GenBank/DDBJ whole genome shotgun (WGS) entry which is preliminary data.</text>
</comment>
<dbReference type="InterPro" id="IPR038221">
    <property type="entry name" value="YidC_periplasmic_sf"/>
</dbReference>
<comment type="function">
    <text evidence="13">Required for the insertion and/or proper folding and/or complex formation of integral membrane proteins into the membrane. Involved in integration of membrane proteins that insert both dependently and independently of the Sec translocase complex, as well as at least some lipoproteins. Aids folding of multispanning membrane proteins.</text>
</comment>
<evidence type="ECO:0000313" key="18">
    <source>
        <dbReference type="Proteomes" id="UP000280792"/>
    </source>
</evidence>
<comment type="similarity">
    <text evidence="2 13">Belongs to the OXA1/ALB3/YidC family. Type 1 subfamily.</text>
</comment>
<dbReference type="RefSeq" id="WP_125016513.1">
    <property type="nucleotide sequence ID" value="NZ_QWEZ01000002.1"/>
</dbReference>
<evidence type="ECO:0000256" key="8">
    <source>
        <dbReference type="ARBA" id="ARBA00022989"/>
    </source>
</evidence>
<evidence type="ECO:0000256" key="11">
    <source>
        <dbReference type="ARBA" id="ARBA00033245"/>
    </source>
</evidence>
<keyword evidence="9 13" id="KW-0472">Membrane</keyword>
<dbReference type="GO" id="GO:0032977">
    <property type="term" value="F:membrane insertase activity"/>
    <property type="evidence" value="ECO:0007669"/>
    <property type="project" value="InterPro"/>
</dbReference>
<keyword evidence="4 13" id="KW-0813">Transport</keyword>
<evidence type="ECO:0000256" key="13">
    <source>
        <dbReference type="HAMAP-Rule" id="MF_01810"/>
    </source>
</evidence>
<evidence type="ECO:0000256" key="6">
    <source>
        <dbReference type="ARBA" id="ARBA00022692"/>
    </source>
</evidence>
<keyword evidence="18" id="KW-1185">Reference proteome</keyword>
<dbReference type="InterPro" id="IPR001708">
    <property type="entry name" value="YidC/ALB3/OXA1/COX18"/>
</dbReference>